<proteinExistence type="predicted"/>
<organism evidence="1 2">
    <name type="scientific">Anoxybacterium hadale</name>
    <dbReference type="NCBI Taxonomy" id="3408580"/>
    <lineage>
        <taxon>Bacteria</taxon>
        <taxon>Bacillati</taxon>
        <taxon>Bacillota</taxon>
        <taxon>Clostridia</taxon>
        <taxon>Peptostreptococcales</taxon>
        <taxon>Anaerovoracaceae</taxon>
        <taxon>Anoxybacterium</taxon>
    </lineage>
</organism>
<dbReference type="Proteomes" id="UP000594014">
    <property type="component" value="Chromosome"/>
</dbReference>
<reference evidence="1" key="1">
    <citation type="submission" date="2019-08" db="EMBL/GenBank/DDBJ databases">
        <title>Genome sequence of Clostridiales bacterium MT110.</title>
        <authorList>
            <person name="Cao J."/>
        </authorList>
    </citation>
    <scope>NUCLEOTIDE SEQUENCE</scope>
    <source>
        <strain evidence="1">MT110</strain>
    </source>
</reference>
<evidence type="ECO:0000313" key="2">
    <source>
        <dbReference type="Proteomes" id="UP000594014"/>
    </source>
</evidence>
<protein>
    <submittedName>
        <fullName evidence="1">DUF1906 domain-containing protein</fullName>
    </submittedName>
</protein>
<dbReference type="EMBL" id="CP042469">
    <property type="protein sequence ID" value="QOX63527.1"/>
    <property type="molecule type" value="Genomic_DNA"/>
</dbReference>
<name>A0ACD1AAP4_9FIRM</name>
<accession>A0ACD1AAP4</accession>
<gene>
    <name evidence="1" type="ORF">FRZ06_09260</name>
</gene>
<keyword evidence="2" id="KW-1185">Reference proteome</keyword>
<evidence type="ECO:0000313" key="1">
    <source>
        <dbReference type="EMBL" id="QOX63527.1"/>
    </source>
</evidence>
<sequence>MYFYEWGVDSAQSVTEDTFQCVIRNLGYPRFWGRYLTRISGVSEGLTEQEVFFIHSKGIKILPIYNAFREAIGYLRGIEAAEDAVFHAQSLGIPIGIPLFANIERFFGIDKEWILGWTEAIVRRGYVSGIYHDPVTGDFNQAFCGAVNQNEKVKQLTVLWSSEPEMAPSGAWDSPNYRPAVPACGGNVPIWQYSRDTTQCPVDMNLAEDSFVNLLW</sequence>